<dbReference type="PANTHER" id="PTHR11096:SF0">
    <property type="entry name" value="RNA 3'-TERMINAL PHOSPHATE CYCLASE"/>
    <property type="match status" value="1"/>
</dbReference>
<sequence>MIKIDGSQGEGGGQILRTSVSLAAALGESITIDNIRSNRPKPGLRPQHLHSIQTIAELSNSTTEGLDLNSTKVSLHPNNISSKNIDINIGTAGSITLLVQSLLQSISISGKTFMFTITGGTDVNWSPSADYLCRIVIPLLEKFGFSITSSIIKRGFYPKGSGKIIFKVKSPTKIKPISIIEPEYSNLVIDGIITSDSSISKPQSQIDEQCLYAKTFLEQHQLNIDSINTSTHDSGSFSSGICISSTSQNCFIGSDILETNVKQLNSLGKNCSKKFLSEYASNCTVDHHLADMIIPFLSLSKSSSQFTTSYVSSHLQTNLDLCKSITGMNYIINKKINFVI</sequence>
<dbReference type="InterPro" id="IPR037136">
    <property type="entry name" value="RNA3'_phos_cyclase_dom_sf"/>
</dbReference>
<keyword evidence="3" id="KW-0436">Ligase</keyword>
<accession>A0A075FX85</accession>
<evidence type="ECO:0000259" key="2">
    <source>
        <dbReference type="Pfam" id="PF01137"/>
    </source>
</evidence>
<reference evidence="3" key="1">
    <citation type="journal article" date="2014" name="Genome Biol. Evol.">
        <title>Pangenome evidence for extensive interdomain horizontal transfer affecting lineage core and shell genes in uncultured planktonic thaumarchaeota and euryarchaeota.</title>
        <authorList>
            <person name="Deschamps P."/>
            <person name="Zivanovic Y."/>
            <person name="Moreira D."/>
            <person name="Rodriguez-Valera F."/>
            <person name="Lopez-Garcia P."/>
        </authorList>
    </citation>
    <scope>NUCLEOTIDE SEQUENCE</scope>
</reference>
<dbReference type="GO" id="GO:0003963">
    <property type="term" value="F:RNA-3'-phosphate cyclase activity"/>
    <property type="evidence" value="ECO:0007669"/>
    <property type="project" value="UniProtKB-UniRule"/>
</dbReference>
<dbReference type="InterPro" id="IPR000228">
    <property type="entry name" value="RNA3'_term_phos_cyc"/>
</dbReference>
<dbReference type="PANTHER" id="PTHR11096">
    <property type="entry name" value="RNA 3' TERMINAL PHOSPHATE CYCLASE"/>
    <property type="match status" value="1"/>
</dbReference>
<dbReference type="NCBIfam" id="TIGR03399">
    <property type="entry name" value="RNA_3prim_cycl"/>
    <property type="match status" value="1"/>
</dbReference>
<evidence type="ECO:0000256" key="1">
    <source>
        <dbReference type="NCBIfam" id="TIGR03399"/>
    </source>
</evidence>
<dbReference type="EMBL" id="KF900463">
    <property type="protein sequence ID" value="AIE95864.1"/>
    <property type="molecule type" value="Genomic_DNA"/>
</dbReference>
<gene>
    <name evidence="3" type="primary">RTCD1</name>
    <name evidence="3" type="synonym">rtcA</name>
</gene>
<feature type="domain" description="RNA 3'-terminal phosphate cyclase" evidence="2">
    <location>
        <begin position="9"/>
        <end position="330"/>
    </location>
</feature>
<protein>
    <recommendedName>
        <fullName evidence="1">RNA 3'-terminal phosphate cyclase</fullName>
        <ecNumber evidence="1">6.5.1.4</ecNumber>
    </recommendedName>
</protein>
<dbReference type="AlphaFoldDB" id="A0A075FX85"/>
<name>A0A075FX85_9ARCH</name>
<dbReference type="Pfam" id="PF01137">
    <property type="entry name" value="RTC"/>
    <property type="match status" value="1"/>
</dbReference>
<organism evidence="3">
    <name type="scientific">uncultured marine thaumarchaeote AD1000_70_G10</name>
    <dbReference type="NCBI Taxonomy" id="1455934"/>
    <lineage>
        <taxon>Archaea</taxon>
        <taxon>Nitrososphaerota</taxon>
        <taxon>environmental samples</taxon>
    </lineage>
</organism>
<dbReference type="Gene3D" id="3.30.360.20">
    <property type="entry name" value="RNA 3'-terminal phosphate cyclase, insert domain"/>
    <property type="match status" value="1"/>
</dbReference>
<dbReference type="InterPro" id="IPR036553">
    <property type="entry name" value="RPTC_insert"/>
</dbReference>
<dbReference type="EC" id="6.5.1.4" evidence="1"/>
<dbReference type="GO" id="GO:0006396">
    <property type="term" value="P:RNA processing"/>
    <property type="evidence" value="ECO:0007669"/>
    <property type="project" value="UniProtKB-UniRule"/>
</dbReference>
<dbReference type="PIRSF" id="PIRSF005378">
    <property type="entry name" value="RNA3'_term_phos_cycl_euk"/>
    <property type="match status" value="1"/>
</dbReference>
<dbReference type="InterPro" id="IPR013792">
    <property type="entry name" value="RNA3'P_cycl/enolpyr_Trfase_a/b"/>
</dbReference>
<evidence type="ECO:0000313" key="3">
    <source>
        <dbReference type="EMBL" id="AIE95864.1"/>
    </source>
</evidence>
<dbReference type="InterPro" id="IPR023797">
    <property type="entry name" value="RNA3'_phos_cyclase_dom"/>
</dbReference>
<dbReference type="InterPro" id="IPR017770">
    <property type="entry name" value="RNA3'_term_phos_cyc_type_1"/>
</dbReference>
<dbReference type="Gene3D" id="3.65.10.20">
    <property type="entry name" value="RNA 3'-terminal phosphate cyclase domain"/>
    <property type="match status" value="1"/>
</dbReference>
<proteinExistence type="predicted"/>
<dbReference type="SUPFAM" id="SSF55205">
    <property type="entry name" value="EPT/RTPC-like"/>
    <property type="match status" value="1"/>
</dbReference>